<name>A0ABW2FHW6_9BACL</name>
<reference evidence="2" key="1">
    <citation type="journal article" date="2019" name="Int. J. Syst. Evol. Microbiol.">
        <title>The Global Catalogue of Microorganisms (GCM) 10K type strain sequencing project: providing services to taxonomists for standard genome sequencing and annotation.</title>
        <authorList>
            <consortium name="The Broad Institute Genomics Platform"/>
            <consortium name="The Broad Institute Genome Sequencing Center for Infectious Disease"/>
            <person name="Wu L."/>
            <person name="Ma J."/>
        </authorList>
    </citation>
    <scope>NUCLEOTIDE SEQUENCE [LARGE SCALE GENOMIC DNA]</scope>
    <source>
        <strain evidence="2">KCTC 12907</strain>
    </source>
</reference>
<sequence>MAHVVGIDNETEKVISVHSPESWQRRETELASWLRRTKPRRRAKQTAHLGNIEVDAELLGTLTLLKRMNVQTEFSCAGVSLLDEPEDHSLYAYMTLFASEQAEQFVHFAMRQMRHRLLVTFEASRSRYDLSSFYIGHNRSFCLLLQRAAERFYQRKG</sequence>
<evidence type="ECO:0000313" key="2">
    <source>
        <dbReference type="Proteomes" id="UP001596378"/>
    </source>
</evidence>
<organism evidence="1 2">
    <name type="scientific">Cohnella cellulosilytica</name>
    <dbReference type="NCBI Taxonomy" id="986710"/>
    <lineage>
        <taxon>Bacteria</taxon>
        <taxon>Bacillati</taxon>
        <taxon>Bacillota</taxon>
        <taxon>Bacilli</taxon>
        <taxon>Bacillales</taxon>
        <taxon>Paenibacillaceae</taxon>
        <taxon>Cohnella</taxon>
    </lineage>
</organism>
<dbReference type="RefSeq" id="WP_378050213.1">
    <property type="nucleotide sequence ID" value="NZ_JBHMDN010000025.1"/>
</dbReference>
<proteinExistence type="predicted"/>
<protein>
    <submittedName>
        <fullName evidence="1">Uncharacterized protein</fullName>
    </submittedName>
</protein>
<evidence type="ECO:0000313" key="1">
    <source>
        <dbReference type="EMBL" id="MFC7152766.1"/>
    </source>
</evidence>
<comment type="caution">
    <text evidence="1">The sequence shown here is derived from an EMBL/GenBank/DDBJ whole genome shotgun (WGS) entry which is preliminary data.</text>
</comment>
<accession>A0ABW2FHW6</accession>
<gene>
    <name evidence="1" type="ORF">ACFQMJ_29875</name>
</gene>
<dbReference type="Proteomes" id="UP001596378">
    <property type="component" value="Unassembled WGS sequence"/>
</dbReference>
<keyword evidence="2" id="KW-1185">Reference proteome</keyword>
<dbReference type="EMBL" id="JBHTAI010000025">
    <property type="protein sequence ID" value="MFC7152766.1"/>
    <property type="molecule type" value="Genomic_DNA"/>
</dbReference>